<keyword evidence="1" id="KW-1133">Transmembrane helix</keyword>
<keyword evidence="3" id="KW-1185">Reference proteome</keyword>
<evidence type="ECO:0000256" key="1">
    <source>
        <dbReference type="SAM" id="Phobius"/>
    </source>
</evidence>
<organism evidence="2 3">
    <name type="scientific">Halorientalis brevis</name>
    <dbReference type="NCBI Taxonomy" id="1126241"/>
    <lineage>
        <taxon>Archaea</taxon>
        <taxon>Methanobacteriati</taxon>
        <taxon>Methanobacteriota</taxon>
        <taxon>Stenosarchaea group</taxon>
        <taxon>Halobacteria</taxon>
        <taxon>Halobacteriales</taxon>
        <taxon>Haloarculaceae</taxon>
        <taxon>Halorientalis</taxon>
    </lineage>
</organism>
<gene>
    <name evidence="2" type="ORF">ACFR9U_17950</name>
</gene>
<evidence type="ECO:0000313" key="2">
    <source>
        <dbReference type="EMBL" id="MFD1588864.1"/>
    </source>
</evidence>
<keyword evidence="1" id="KW-0812">Transmembrane</keyword>
<dbReference type="RefSeq" id="WP_247379029.1">
    <property type="nucleotide sequence ID" value="NZ_JALLGV010000005.1"/>
</dbReference>
<dbReference type="EMBL" id="JBHUDJ010000014">
    <property type="protein sequence ID" value="MFD1588864.1"/>
    <property type="molecule type" value="Genomic_DNA"/>
</dbReference>
<accession>A0ABD6CFQ3</accession>
<sequence>MQVTFVVTIIVGAPIVAVLSAGVQLPTWEARVSFAVRVGAIVWLCTAVAVFAYARRSN</sequence>
<name>A0ABD6CFQ3_9EURY</name>
<proteinExistence type="predicted"/>
<dbReference type="AlphaFoldDB" id="A0ABD6CFQ3"/>
<comment type="caution">
    <text evidence="2">The sequence shown here is derived from an EMBL/GenBank/DDBJ whole genome shotgun (WGS) entry which is preliminary data.</text>
</comment>
<reference evidence="2 3" key="1">
    <citation type="journal article" date="2019" name="Int. J. Syst. Evol. Microbiol.">
        <title>The Global Catalogue of Microorganisms (GCM) 10K type strain sequencing project: providing services to taxonomists for standard genome sequencing and annotation.</title>
        <authorList>
            <consortium name="The Broad Institute Genomics Platform"/>
            <consortium name="The Broad Institute Genome Sequencing Center for Infectious Disease"/>
            <person name="Wu L."/>
            <person name="Ma J."/>
        </authorList>
    </citation>
    <scope>NUCLEOTIDE SEQUENCE [LARGE SCALE GENOMIC DNA]</scope>
    <source>
        <strain evidence="2 3">CGMCC 1.12125</strain>
    </source>
</reference>
<dbReference type="Pfam" id="PF19139">
    <property type="entry name" value="DUF5822"/>
    <property type="match status" value="1"/>
</dbReference>
<evidence type="ECO:0000313" key="3">
    <source>
        <dbReference type="Proteomes" id="UP001597119"/>
    </source>
</evidence>
<feature type="transmembrane region" description="Helical" evidence="1">
    <location>
        <begin position="36"/>
        <end position="54"/>
    </location>
</feature>
<protein>
    <submittedName>
        <fullName evidence="2">DUF5822 domain-containing protein</fullName>
    </submittedName>
</protein>
<dbReference type="Proteomes" id="UP001597119">
    <property type="component" value="Unassembled WGS sequence"/>
</dbReference>
<keyword evidence="1" id="KW-0472">Membrane</keyword>
<dbReference type="InterPro" id="IPR043860">
    <property type="entry name" value="DUF5822"/>
</dbReference>